<comment type="caution">
    <text evidence="3">The sequence shown here is derived from an EMBL/GenBank/DDBJ whole genome shotgun (WGS) entry which is preliminary data.</text>
</comment>
<keyword evidence="1" id="KW-1133">Transmembrane helix</keyword>
<evidence type="ECO:0000313" key="3">
    <source>
        <dbReference type="EMBL" id="KUF16435.1"/>
    </source>
</evidence>
<feature type="transmembrane region" description="Helical" evidence="1">
    <location>
        <begin position="189"/>
        <end position="207"/>
    </location>
</feature>
<keyword evidence="4" id="KW-1185">Reference proteome</keyword>
<protein>
    <recommendedName>
        <fullName evidence="2">DUF1648 domain-containing protein</fullName>
    </recommendedName>
</protein>
<name>A0A0W7X0Y8_9ACTN</name>
<feature type="transmembrane region" description="Helical" evidence="1">
    <location>
        <begin position="130"/>
        <end position="151"/>
    </location>
</feature>
<dbReference type="STRING" id="1765722.AT728_11555"/>
<dbReference type="AlphaFoldDB" id="A0A0W7X0Y8"/>
<dbReference type="EMBL" id="LOCL01000038">
    <property type="protein sequence ID" value="KUF16435.1"/>
    <property type="molecule type" value="Genomic_DNA"/>
</dbReference>
<feature type="transmembrane region" description="Helical" evidence="1">
    <location>
        <begin position="62"/>
        <end position="85"/>
    </location>
</feature>
<feature type="transmembrane region" description="Helical" evidence="1">
    <location>
        <begin position="97"/>
        <end position="118"/>
    </location>
</feature>
<organism evidence="3 4">
    <name type="scientific">Streptomyces silvensis</name>
    <dbReference type="NCBI Taxonomy" id="1765722"/>
    <lineage>
        <taxon>Bacteria</taxon>
        <taxon>Bacillati</taxon>
        <taxon>Actinomycetota</taxon>
        <taxon>Actinomycetes</taxon>
        <taxon>Kitasatosporales</taxon>
        <taxon>Streptomycetaceae</taxon>
        <taxon>Streptomyces</taxon>
    </lineage>
</organism>
<feature type="domain" description="DUF1648" evidence="2">
    <location>
        <begin position="31"/>
        <end position="74"/>
    </location>
</feature>
<gene>
    <name evidence="3" type="ORF">AT728_11555</name>
</gene>
<dbReference type="RefSeq" id="WP_058849252.1">
    <property type="nucleotide sequence ID" value="NZ_LOCL01000038.1"/>
</dbReference>
<keyword evidence="1" id="KW-0472">Membrane</keyword>
<feature type="transmembrane region" description="Helical" evidence="1">
    <location>
        <begin position="20"/>
        <end position="42"/>
    </location>
</feature>
<proteinExistence type="predicted"/>
<reference evidence="3 4" key="1">
    <citation type="submission" date="2015-12" db="EMBL/GenBank/DDBJ databases">
        <title>Draft genome sequence of Streptomyces silvensis ATCC 53525, a producer of novel hormone antagonists.</title>
        <authorList>
            <person name="Johnston C.W."/>
            <person name="Li Y."/>
            <person name="Magarvey N.A."/>
        </authorList>
    </citation>
    <scope>NUCLEOTIDE SEQUENCE [LARGE SCALE GENOMIC DNA]</scope>
    <source>
        <strain evidence="3 4">ATCC 53525</strain>
    </source>
</reference>
<dbReference type="OrthoDB" id="3178004at2"/>
<sequence length="330" mass="33161">MTSTTSTNGPVPALGPTGRAVLAALPGVAACAGVLALAAARWDALPDPVAIHFGGDSADGFASRTTGVLVMAGICALAAVVFAAVARRCPAARSMYATAFAVPALLACAFVMTLLANADVADAHDAELPNWQILFPVGAALAGAAVGALLAPASAAGGEASGAVGGDAPLSVGLRAEETAVWSRSAAPAWIKGVFTALIAAGAAGLLFDVEELAWVGLPIGVIGLVMSLLRASAGPKGFALGLPLLPFPRVSVPLADIRQARVRLVRPVRDLGGWGYRSMGGRRGLAFHSGEGLCLELTGDREFLIVVEDAESAAGLLNDLVARSAEGER</sequence>
<dbReference type="Pfam" id="PF07853">
    <property type="entry name" value="DUF1648"/>
    <property type="match status" value="1"/>
</dbReference>
<keyword evidence="1" id="KW-0812">Transmembrane</keyword>
<feature type="transmembrane region" description="Helical" evidence="1">
    <location>
        <begin position="213"/>
        <end position="230"/>
    </location>
</feature>
<evidence type="ECO:0000256" key="1">
    <source>
        <dbReference type="SAM" id="Phobius"/>
    </source>
</evidence>
<evidence type="ECO:0000313" key="4">
    <source>
        <dbReference type="Proteomes" id="UP000054804"/>
    </source>
</evidence>
<dbReference type="InterPro" id="IPR012867">
    <property type="entry name" value="DUF1648"/>
</dbReference>
<dbReference type="Proteomes" id="UP000054804">
    <property type="component" value="Unassembled WGS sequence"/>
</dbReference>
<accession>A0A0W7X0Y8</accession>
<evidence type="ECO:0000259" key="2">
    <source>
        <dbReference type="Pfam" id="PF07853"/>
    </source>
</evidence>